<reference evidence="6 7" key="1">
    <citation type="journal article" date="2017" name="DNA Res.">
        <title>Complete genome sequence and expression profile of the commercial lytic enzyme producer Lysobacter enzymogenes M497-1.</title>
        <authorList>
            <person name="Takami H."/>
            <person name="Toyoda A."/>
            <person name="Uchiyama I."/>
            <person name="Itoh T."/>
            <person name="Takaki Y."/>
            <person name="Arai W."/>
            <person name="Nishi S."/>
            <person name="Kawai M."/>
            <person name="Shinya K."/>
            <person name="Ikeda H."/>
        </authorList>
    </citation>
    <scope>NUCLEOTIDE SEQUENCE [LARGE SCALE GENOMIC DNA]</scope>
    <source>
        <strain evidence="6 7">M497-1</strain>
    </source>
</reference>
<keyword evidence="3" id="KW-0547">Nucleotide-binding</keyword>
<keyword evidence="2" id="KW-0813">Transport</keyword>
<dbReference type="InterPro" id="IPR015860">
    <property type="entry name" value="ABC_transpr_TagH-like"/>
</dbReference>
<dbReference type="Gene3D" id="2.70.50.60">
    <property type="entry name" value="abc- transporter (atp binding component) like domain"/>
    <property type="match status" value="1"/>
</dbReference>
<proteinExistence type="inferred from homology"/>
<dbReference type="PANTHER" id="PTHR46743:SF2">
    <property type="entry name" value="TEICHOIC ACIDS EXPORT ATP-BINDING PROTEIN TAGH"/>
    <property type="match status" value="1"/>
</dbReference>
<evidence type="ECO:0000259" key="5">
    <source>
        <dbReference type="PROSITE" id="PS50893"/>
    </source>
</evidence>
<dbReference type="InterPro" id="IPR027417">
    <property type="entry name" value="P-loop_NTPase"/>
</dbReference>
<protein>
    <submittedName>
        <fullName evidence="6">Lipopolysaccharide transport system ATP-binding protein</fullName>
    </submittedName>
</protein>
<dbReference type="GO" id="GO:0016887">
    <property type="term" value="F:ATP hydrolysis activity"/>
    <property type="evidence" value="ECO:0007669"/>
    <property type="project" value="InterPro"/>
</dbReference>
<sequence length="421" mass="46006">MSGELHVRTLGKAYRRWNSEWLRVLSWLGVPVAAAEEHWVLRHVDFSVNAGESVGIVGQNGAGKSTLLKLITGTARPTEGSVTSRGRVAAILELGMGFNPDLTGRQNAFHAAGLMGHDQASIARLMPDIESFAEIGEYFDQPVRTYSSGMQMRVAFSVATAVRPDLLIVDEALAVGDAYFIHKSFQRIREYRNAGTTLLIVSHDAAAIQSMCDRAILLERGRVLLDGNPQEIFDYYNALIAEKENSTINVERQEKFVATQSGTGEAVFESVQLLDAAGKEVEYLSVGAPVTLRVRARAHQDIDGLVFGYMLRDRLGQAVFGTNTHYTGQELREVRAGELVQFDAAFSMDVGAGTYSVSLALHSSETHLVNNYQWKDLALVFTVANADKVKFAGVAYLPPRIGIQQFGADGSRRVQAAVPQA</sequence>
<keyword evidence="4 6" id="KW-0067">ATP-binding</keyword>
<evidence type="ECO:0000313" key="7">
    <source>
        <dbReference type="Proteomes" id="UP000218824"/>
    </source>
</evidence>
<dbReference type="Gene3D" id="3.40.50.300">
    <property type="entry name" value="P-loop containing nucleotide triphosphate hydrolases"/>
    <property type="match status" value="1"/>
</dbReference>
<evidence type="ECO:0000256" key="1">
    <source>
        <dbReference type="ARBA" id="ARBA00005417"/>
    </source>
</evidence>
<dbReference type="AlphaFoldDB" id="A0AAU9AJ79"/>
<dbReference type="Proteomes" id="UP000218824">
    <property type="component" value="Chromosome"/>
</dbReference>
<gene>
    <name evidence="6" type="ORF">LEN_0956</name>
</gene>
<dbReference type="InterPro" id="IPR029439">
    <property type="entry name" value="Wzt_C"/>
</dbReference>
<dbReference type="EMBL" id="AP014940">
    <property type="protein sequence ID" value="BAV96443.1"/>
    <property type="molecule type" value="Genomic_DNA"/>
</dbReference>
<dbReference type="Pfam" id="PF00005">
    <property type="entry name" value="ABC_tran"/>
    <property type="match status" value="1"/>
</dbReference>
<dbReference type="GO" id="GO:0016020">
    <property type="term" value="C:membrane"/>
    <property type="evidence" value="ECO:0007669"/>
    <property type="project" value="InterPro"/>
</dbReference>
<dbReference type="KEGG" id="lem:LEN_0956"/>
<dbReference type="CDD" id="cd10147">
    <property type="entry name" value="Wzt_C-like"/>
    <property type="match status" value="1"/>
</dbReference>
<dbReference type="GO" id="GO:0140359">
    <property type="term" value="F:ABC-type transporter activity"/>
    <property type="evidence" value="ECO:0007669"/>
    <property type="project" value="InterPro"/>
</dbReference>
<dbReference type="RefSeq" id="WP_096376854.1">
    <property type="nucleotide sequence ID" value="NZ_AP014940.1"/>
</dbReference>
<evidence type="ECO:0000256" key="3">
    <source>
        <dbReference type="ARBA" id="ARBA00022741"/>
    </source>
</evidence>
<organism evidence="6 7">
    <name type="scientific">Lysobacter enzymogenes</name>
    <dbReference type="NCBI Taxonomy" id="69"/>
    <lineage>
        <taxon>Bacteria</taxon>
        <taxon>Pseudomonadati</taxon>
        <taxon>Pseudomonadota</taxon>
        <taxon>Gammaproteobacteria</taxon>
        <taxon>Lysobacterales</taxon>
        <taxon>Lysobacteraceae</taxon>
        <taxon>Lysobacter</taxon>
    </lineage>
</organism>
<accession>A0AAU9AJ79</accession>
<dbReference type="Pfam" id="PF14524">
    <property type="entry name" value="Wzt_C"/>
    <property type="match status" value="1"/>
</dbReference>
<evidence type="ECO:0000313" key="6">
    <source>
        <dbReference type="EMBL" id="BAV96443.1"/>
    </source>
</evidence>
<dbReference type="InterPro" id="IPR050683">
    <property type="entry name" value="Bact_Polysacc_Export_ATP-bd"/>
</dbReference>
<name>A0AAU9AJ79_LYSEN</name>
<dbReference type="GeneID" id="83062848"/>
<dbReference type="GO" id="GO:0005524">
    <property type="term" value="F:ATP binding"/>
    <property type="evidence" value="ECO:0007669"/>
    <property type="project" value="UniProtKB-KW"/>
</dbReference>
<dbReference type="CDD" id="cd03220">
    <property type="entry name" value="ABC_KpsT_Wzt"/>
    <property type="match status" value="1"/>
</dbReference>
<comment type="similarity">
    <text evidence="1">Belongs to the ABC transporter superfamily.</text>
</comment>
<feature type="domain" description="ABC transporter" evidence="5">
    <location>
        <begin position="22"/>
        <end position="245"/>
    </location>
</feature>
<dbReference type="PANTHER" id="PTHR46743">
    <property type="entry name" value="TEICHOIC ACIDS EXPORT ATP-BINDING PROTEIN TAGH"/>
    <property type="match status" value="1"/>
</dbReference>
<dbReference type="InterPro" id="IPR017871">
    <property type="entry name" value="ABC_transporter-like_CS"/>
</dbReference>
<dbReference type="InterPro" id="IPR003439">
    <property type="entry name" value="ABC_transporter-like_ATP-bd"/>
</dbReference>
<dbReference type="InterPro" id="IPR003593">
    <property type="entry name" value="AAA+_ATPase"/>
</dbReference>
<dbReference type="SMART" id="SM00382">
    <property type="entry name" value="AAA"/>
    <property type="match status" value="1"/>
</dbReference>
<evidence type="ECO:0000256" key="4">
    <source>
        <dbReference type="ARBA" id="ARBA00022840"/>
    </source>
</evidence>
<dbReference type="PROSITE" id="PS50893">
    <property type="entry name" value="ABC_TRANSPORTER_2"/>
    <property type="match status" value="1"/>
</dbReference>
<dbReference type="SUPFAM" id="SSF52540">
    <property type="entry name" value="P-loop containing nucleoside triphosphate hydrolases"/>
    <property type="match status" value="1"/>
</dbReference>
<evidence type="ECO:0000256" key="2">
    <source>
        <dbReference type="ARBA" id="ARBA00022448"/>
    </source>
</evidence>
<dbReference type="PROSITE" id="PS00211">
    <property type="entry name" value="ABC_TRANSPORTER_1"/>
    <property type="match status" value="1"/>
</dbReference>